<evidence type="ECO:0000256" key="3">
    <source>
        <dbReference type="ARBA" id="ARBA00023136"/>
    </source>
</evidence>
<protein>
    <recommendedName>
        <fullName evidence="4">High frequency lysogenization protein HflD homolog</fullName>
    </recommendedName>
</protein>
<gene>
    <name evidence="4 5" type="primary">hflD</name>
    <name evidence="5" type="ORF">MBHS_00915</name>
</gene>
<dbReference type="HAMAP" id="MF_00695">
    <property type="entry name" value="HflD_protein"/>
    <property type="match status" value="1"/>
</dbReference>
<dbReference type="AlphaFoldDB" id="A0A1H6F4P0"/>
<evidence type="ECO:0000313" key="5">
    <source>
        <dbReference type="EMBL" id="SEH05062.1"/>
    </source>
</evidence>
<name>A0A1H6F4P0_9GAMM</name>
<evidence type="ECO:0000256" key="1">
    <source>
        <dbReference type="ARBA" id="ARBA00022475"/>
    </source>
</evidence>
<dbReference type="InterPro" id="IPR007451">
    <property type="entry name" value="HflD"/>
</dbReference>
<reference evidence="5 6" key="1">
    <citation type="submission" date="2016-10" db="EMBL/GenBank/DDBJ databases">
        <authorList>
            <person name="de Groot N.N."/>
        </authorList>
    </citation>
    <scope>NUCLEOTIDE SEQUENCE [LARGE SCALE GENOMIC DNA]</scope>
    <source>
        <strain evidence="5">MBHS1</strain>
    </source>
</reference>
<dbReference type="InterPro" id="IPR035932">
    <property type="entry name" value="HflD-like_sf"/>
</dbReference>
<comment type="subcellular location">
    <subcellularLocation>
        <location evidence="4">Cytoplasm</location>
    </subcellularLocation>
    <subcellularLocation>
        <location evidence="4">Cell membrane</location>
        <topology evidence="4">Peripheral membrane protein</topology>
        <orientation evidence="4">Cytoplasmic side</orientation>
    </subcellularLocation>
</comment>
<accession>A0A1H6F4P0</accession>
<dbReference type="SUPFAM" id="SSF101322">
    <property type="entry name" value="YcfC-like"/>
    <property type="match status" value="1"/>
</dbReference>
<comment type="similarity">
    <text evidence="4">Belongs to the HflD family.</text>
</comment>
<dbReference type="GO" id="GO:0005886">
    <property type="term" value="C:plasma membrane"/>
    <property type="evidence" value="ECO:0007669"/>
    <property type="project" value="UniProtKB-SubCell"/>
</dbReference>
<dbReference type="NCBIfam" id="NF001246">
    <property type="entry name" value="PRK00218.1-2"/>
    <property type="match status" value="1"/>
</dbReference>
<dbReference type="Pfam" id="PF04356">
    <property type="entry name" value="DUF489"/>
    <property type="match status" value="1"/>
</dbReference>
<dbReference type="OrthoDB" id="9788031at2"/>
<keyword evidence="3 4" id="KW-0472">Membrane</keyword>
<keyword evidence="1 4" id="KW-1003">Cell membrane</keyword>
<dbReference type="Proteomes" id="UP000236724">
    <property type="component" value="Unassembled WGS sequence"/>
</dbReference>
<dbReference type="PANTHER" id="PTHR38100:SF1">
    <property type="entry name" value="HIGH FREQUENCY LYSOGENIZATION PROTEIN HFLD"/>
    <property type="match status" value="1"/>
</dbReference>
<dbReference type="Gene3D" id="1.10.3890.10">
    <property type="entry name" value="HflD-like"/>
    <property type="match status" value="1"/>
</dbReference>
<organism evidence="5 6">
    <name type="scientific">Candidatus Venteria ishoeyi</name>
    <dbReference type="NCBI Taxonomy" id="1899563"/>
    <lineage>
        <taxon>Bacteria</taxon>
        <taxon>Pseudomonadati</taxon>
        <taxon>Pseudomonadota</taxon>
        <taxon>Gammaproteobacteria</taxon>
        <taxon>Thiotrichales</taxon>
        <taxon>Thiotrichaceae</taxon>
        <taxon>Venteria</taxon>
    </lineage>
</organism>
<evidence type="ECO:0000256" key="4">
    <source>
        <dbReference type="HAMAP-Rule" id="MF_00695"/>
    </source>
</evidence>
<keyword evidence="6" id="KW-1185">Reference proteome</keyword>
<keyword evidence="2 4" id="KW-0963">Cytoplasm</keyword>
<dbReference type="EMBL" id="FMSV02000152">
    <property type="protein sequence ID" value="SEH05062.1"/>
    <property type="molecule type" value="Genomic_DNA"/>
</dbReference>
<dbReference type="PANTHER" id="PTHR38100">
    <property type="entry name" value="HIGH FREQUENCY LYSOGENIZATION PROTEIN HFLD"/>
    <property type="match status" value="1"/>
</dbReference>
<proteinExistence type="inferred from homology"/>
<dbReference type="RefSeq" id="WP_103919047.1">
    <property type="nucleotide sequence ID" value="NZ_FMSV02000152.1"/>
</dbReference>
<dbReference type="GO" id="GO:0005737">
    <property type="term" value="C:cytoplasm"/>
    <property type="evidence" value="ECO:0007669"/>
    <property type="project" value="UniProtKB-SubCell"/>
</dbReference>
<evidence type="ECO:0000256" key="2">
    <source>
        <dbReference type="ARBA" id="ARBA00022490"/>
    </source>
</evidence>
<sequence length="215" mass="23943">MLNFLPFFKNASEESTLALAGVMQAADLVRQLARNGKMDTPVFQTSIGSLLKLEADSTADVYGGLAGVETGLNTLLLYLNNTQQRDMEVMRYTLGVIILEKRLSRREDLLDAIGIGVEQAIYQTEVFGSPTHANVLAKLAEIYSQTLGTFNYRIHVHGNPNYLQSTDNANKIRALLLAGVRSAMLWRQKGGGRLQFLFHRRTIVSQAEAYLHQLK</sequence>
<evidence type="ECO:0000313" key="6">
    <source>
        <dbReference type="Proteomes" id="UP000236724"/>
    </source>
</evidence>